<dbReference type="PANTHER" id="PTHR43243:SF4">
    <property type="entry name" value="CATIONIC AMINO ACID TRANSPORTER 4"/>
    <property type="match status" value="1"/>
</dbReference>
<feature type="transmembrane region" description="Helical" evidence="6">
    <location>
        <begin position="98"/>
        <end position="116"/>
    </location>
</feature>
<feature type="transmembrane region" description="Helical" evidence="6">
    <location>
        <begin position="405"/>
        <end position="424"/>
    </location>
</feature>
<feature type="transmembrane region" description="Helical" evidence="6">
    <location>
        <begin position="381"/>
        <end position="399"/>
    </location>
</feature>
<name>A0A1I3YZS3_9HYPH</name>
<reference evidence="8" key="1">
    <citation type="submission" date="2016-10" db="EMBL/GenBank/DDBJ databases">
        <authorList>
            <person name="Varghese N."/>
            <person name="Submissions S."/>
        </authorList>
    </citation>
    <scope>NUCLEOTIDE SEQUENCE [LARGE SCALE GENOMIC DNA]</scope>
    <source>
        <strain evidence="8">CGMCC 1.6474</strain>
    </source>
</reference>
<dbReference type="EMBL" id="FOSV01000001">
    <property type="protein sequence ID" value="SFK37342.1"/>
    <property type="molecule type" value="Genomic_DNA"/>
</dbReference>
<keyword evidence="3 6" id="KW-0812">Transmembrane</keyword>
<evidence type="ECO:0000256" key="3">
    <source>
        <dbReference type="ARBA" id="ARBA00022692"/>
    </source>
</evidence>
<dbReference type="GO" id="GO:0016020">
    <property type="term" value="C:membrane"/>
    <property type="evidence" value="ECO:0007669"/>
    <property type="project" value="UniProtKB-SubCell"/>
</dbReference>
<dbReference type="Pfam" id="PF13520">
    <property type="entry name" value="AA_permease_2"/>
    <property type="match status" value="1"/>
</dbReference>
<dbReference type="AlphaFoldDB" id="A0A1I3YZS3"/>
<comment type="subcellular location">
    <subcellularLocation>
        <location evidence="1">Membrane</location>
        <topology evidence="1">Multi-pass membrane protein</topology>
    </subcellularLocation>
</comment>
<feature type="transmembrane region" description="Helical" evidence="6">
    <location>
        <begin position="459"/>
        <end position="477"/>
    </location>
</feature>
<feature type="transmembrane region" description="Helical" evidence="6">
    <location>
        <begin position="202"/>
        <end position="221"/>
    </location>
</feature>
<evidence type="ECO:0000256" key="6">
    <source>
        <dbReference type="SAM" id="Phobius"/>
    </source>
</evidence>
<evidence type="ECO:0000256" key="2">
    <source>
        <dbReference type="ARBA" id="ARBA00022448"/>
    </source>
</evidence>
<evidence type="ECO:0000256" key="1">
    <source>
        <dbReference type="ARBA" id="ARBA00004141"/>
    </source>
</evidence>
<dbReference type="InterPro" id="IPR002293">
    <property type="entry name" value="AA/rel_permease1"/>
</dbReference>
<dbReference type="OrthoDB" id="9762947at2"/>
<dbReference type="Gene3D" id="1.20.1740.10">
    <property type="entry name" value="Amino acid/polyamine transporter I"/>
    <property type="match status" value="1"/>
</dbReference>
<keyword evidence="5 6" id="KW-0472">Membrane</keyword>
<feature type="transmembrane region" description="Helical" evidence="6">
    <location>
        <begin position="38"/>
        <end position="60"/>
    </location>
</feature>
<evidence type="ECO:0000313" key="7">
    <source>
        <dbReference type="EMBL" id="SFK37342.1"/>
    </source>
</evidence>
<sequence length="496" mass="53071">MASGLASDLFRIKTLERLNADAEAGDNKLERHLGPWSLIGLGIGAVIGAGLFSLTGIAAAEHAGPAVVISFAIAAIGCAFAGMCYSELAGMIPVAGSAYTYAYATMGEFIAWIIGWDLVLEYAVGAATVSVSWSRYVTRFLQDTLGVTLPGSLVHSPFETYQLADGTMAHGLVNLPAIFIIVAASALLMVGIRESARVNGAVVLVKIAVVLIVIGVGLFYIKAQNYDPFLPPNTGTFGEYGWSGVMRAAGVVFFAYVGFDAVSTAAQEAKNPQRNMMIGILGSLFICTILYIAFAGVLTGLVHYDAMKGDAAPVNTAIAQTPFPWLKGLVTFGVICGFSTVILVLLLGQSRVFYTMSQDRLLPGFFSAIHPKWKTPYRSNLFFMVFTSALGGFLPISQLGHMTSIGTLLAFILVCIGVVILRRTQPDAPRAYRTPLVPLVPILGVVSCAAMMVSLDGETWLRLIIWLAIGLVIYFAWSRRHSRIGREEGDRATTAM</sequence>
<dbReference type="PANTHER" id="PTHR43243">
    <property type="entry name" value="INNER MEMBRANE TRANSPORTER YGJI-RELATED"/>
    <property type="match status" value="1"/>
</dbReference>
<organism evidence="7 8">
    <name type="scientific">Methylorubrum salsuginis</name>
    <dbReference type="NCBI Taxonomy" id="414703"/>
    <lineage>
        <taxon>Bacteria</taxon>
        <taxon>Pseudomonadati</taxon>
        <taxon>Pseudomonadota</taxon>
        <taxon>Alphaproteobacteria</taxon>
        <taxon>Hyphomicrobiales</taxon>
        <taxon>Methylobacteriaceae</taxon>
        <taxon>Methylorubrum</taxon>
    </lineage>
</organism>
<dbReference type="GO" id="GO:0015171">
    <property type="term" value="F:amino acid transmembrane transporter activity"/>
    <property type="evidence" value="ECO:0007669"/>
    <property type="project" value="TreeGrafter"/>
</dbReference>
<evidence type="ECO:0000256" key="5">
    <source>
        <dbReference type="ARBA" id="ARBA00023136"/>
    </source>
</evidence>
<keyword evidence="8" id="KW-1185">Reference proteome</keyword>
<evidence type="ECO:0000256" key="4">
    <source>
        <dbReference type="ARBA" id="ARBA00022989"/>
    </source>
</evidence>
<accession>A0A1I3YZS3</accession>
<gene>
    <name evidence="7" type="ORF">SAMN04488125_101439</name>
</gene>
<dbReference type="Proteomes" id="UP000198804">
    <property type="component" value="Unassembled WGS sequence"/>
</dbReference>
<dbReference type="STRING" id="414703.SAMN04488125_101439"/>
<evidence type="ECO:0000313" key="8">
    <source>
        <dbReference type="Proteomes" id="UP000198804"/>
    </source>
</evidence>
<feature type="transmembrane region" description="Helical" evidence="6">
    <location>
        <begin position="280"/>
        <end position="304"/>
    </location>
</feature>
<feature type="transmembrane region" description="Helical" evidence="6">
    <location>
        <begin position="241"/>
        <end position="259"/>
    </location>
</feature>
<feature type="transmembrane region" description="Helical" evidence="6">
    <location>
        <begin position="436"/>
        <end position="453"/>
    </location>
</feature>
<feature type="transmembrane region" description="Helical" evidence="6">
    <location>
        <begin position="324"/>
        <end position="347"/>
    </location>
</feature>
<feature type="transmembrane region" description="Helical" evidence="6">
    <location>
        <begin position="66"/>
        <end position="86"/>
    </location>
</feature>
<dbReference type="RefSeq" id="WP_091941467.1">
    <property type="nucleotide sequence ID" value="NZ_FOSV01000001.1"/>
</dbReference>
<keyword evidence="2" id="KW-0813">Transport</keyword>
<proteinExistence type="predicted"/>
<dbReference type="PIRSF" id="PIRSF006060">
    <property type="entry name" value="AA_transporter"/>
    <property type="match status" value="1"/>
</dbReference>
<keyword evidence="4 6" id="KW-1133">Transmembrane helix</keyword>
<feature type="transmembrane region" description="Helical" evidence="6">
    <location>
        <begin position="168"/>
        <end position="190"/>
    </location>
</feature>
<protein>
    <submittedName>
        <fullName evidence="7">Amino acid/polyamine/organocation transporter, APC superfamily</fullName>
    </submittedName>
</protein>